<dbReference type="EMBL" id="QSON01000033">
    <property type="protein sequence ID" value="RGI95249.1"/>
    <property type="molecule type" value="Genomic_DNA"/>
</dbReference>
<gene>
    <name evidence="1" type="ORF">DXD79_32535</name>
</gene>
<dbReference type="AlphaFoldDB" id="A0A374NWN0"/>
<evidence type="ECO:0000313" key="1">
    <source>
        <dbReference type="EMBL" id="RGI95249.1"/>
    </source>
</evidence>
<sequence>MAEILGVNLKTIADFMDAAQGNYRNALYISCNVCGYSKESHCGDFLFIAGSDGSPILLPISDAEQFFGCKIDYSDCNSRIGNQDFLRLYHKWIELHTVSDHTCPYHQILDLLNRI</sequence>
<dbReference type="RefSeq" id="WP_118033376.1">
    <property type="nucleotide sequence ID" value="NZ_QSON01000033.1"/>
</dbReference>
<evidence type="ECO:0000313" key="2">
    <source>
        <dbReference type="Proteomes" id="UP000263014"/>
    </source>
</evidence>
<dbReference type="Proteomes" id="UP000263014">
    <property type="component" value="Unassembled WGS sequence"/>
</dbReference>
<comment type="caution">
    <text evidence="1">The sequence shown here is derived from an EMBL/GenBank/DDBJ whole genome shotgun (WGS) entry which is preliminary data.</text>
</comment>
<proteinExistence type="predicted"/>
<name>A0A374NWN0_9FIRM</name>
<reference evidence="1 2" key="1">
    <citation type="submission" date="2018-08" db="EMBL/GenBank/DDBJ databases">
        <title>A genome reference for cultivated species of the human gut microbiota.</title>
        <authorList>
            <person name="Zou Y."/>
            <person name="Xue W."/>
            <person name="Luo G."/>
        </authorList>
    </citation>
    <scope>NUCLEOTIDE SEQUENCE [LARGE SCALE GENOMIC DNA]</scope>
    <source>
        <strain evidence="1 2">TM09-12</strain>
    </source>
</reference>
<accession>A0A374NWN0</accession>
<protein>
    <submittedName>
        <fullName evidence="1">Uncharacterized protein</fullName>
    </submittedName>
</protein>
<organism evidence="1 2">
    <name type="scientific">Hungatella hathewayi</name>
    <dbReference type="NCBI Taxonomy" id="154046"/>
    <lineage>
        <taxon>Bacteria</taxon>
        <taxon>Bacillati</taxon>
        <taxon>Bacillota</taxon>
        <taxon>Clostridia</taxon>
        <taxon>Lachnospirales</taxon>
        <taxon>Lachnospiraceae</taxon>
        <taxon>Hungatella</taxon>
    </lineage>
</organism>